<reference evidence="1" key="1">
    <citation type="submission" date="2021-06" db="EMBL/GenBank/DDBJ databases">
        <authorList>
            <person name="Kallberg Y."/>
            <person name="Tangrot J."/>
            <person name="Rosling A."/>
        </authorList>
    </citation>
    <scope>NUCLEOTIDE SEQUENCE</scope>
    <source>
        <strain evidence="1">MT106</strain>
    </source>
</reference>
<comment type="caution">
    <text evidence="1">The sequence shown here is derived from an EMBL/GenBank/DDBJ whole genome shotgun (WGS) entry which is preliminary data.</text>
</comment>
<sequence length="101" mass="11895">MERYFEHLINLVYREFYPKVTSFYGKSLPFASSYIKFGGFEISLHGYGRTSLAYEEVGSVKIIAKVVHFHTAHCFRADFDPTKVREHDEEHKLLKKKIAEY</sequence>
<organism evidence="1 2">
    <name type="scientific">Ambispora gerdemannii</name>
    <dbReference type="NCBI Taxonomy" id="144530"/>
    <lineage>
        <taxon>Eukaryota</taxon>
        <taxon>Fungi</taxon>
        <taxon>Fungi incertae sedis</taxon>
        <taxon>Mucoromycota</taxon>
        <taxon>Glomeromycotina</taxon>
        <taxon>Glomeromycetes</taxon>
        <taxon>Archaeosporales</taxon>
        <taxon>Ambisporaceae</taxon>
        <taxon>Ambispora</taxon>
    </lineage>
</organism>
<accession>A0A9N9EQ88</accession>
<name>A0A9N9EQ88_9GLOM</name>
<evidence type="ECO:0000313" key="1">
    <source>
        <dbReference type="EMBL" id="CAG8687137.1"/>
    </source>
</evidence>
<feature type="non-terminal residue" evidence="1">
    <location>
        <position position="101"/>
    </location>
</feature>
<gene>
    <name evidence="1" type="ORF">AGERDE_LOCUS12965</name>
</gene>
<proteinExistence type="predicted"/>
<keyword evidence="2" id="KW-1185">Reference proteome</keyword>
<dbReference type="EMBL" id="CAJVPL010012813">
    <property type="protein sequence ID" value="CAG8687137.1"/>
    <property type="molecule type" value="Genomic_DNA"/>
</dbReference>
<dbReference type="Proteomes" id="UP000789831">
    <property type="component" value="Unassembled WGS sequence"/>
</dbReference>
<protein>
    <submittedName>
        <fullName evidence="1">8795_t:CDS:1</fullName>
    </submittedName>
</protein>
<dbReference type="AlphaFoldDB" id="A0A9N9EQ88"/>
<evidence type="ECO:0000313" key="2">
    <source>
        <dbReference type="Proteomes" id="UP000789831"/>
    </source>
</evidence>